<dbReference type="AlphaFoldDB" id="S8BFB0"/>
<keyword evidence="2" id="KW-1185">Reference proteome</keyword>
<dbReference type="Proteomes" id="UP000019376">
    <property type="component" value="Unassembled WGS sequence"/>
</dbReference>
<protein>
    <submittedName>
        <fullName evidence="1">Uncharacterized protein</fullName>
    </submittedName>
</protein>
<organism evidence="1 2">
    <name type="scientific">Penicillium oxalicum (strain 114-2 / CGMCC 5302)</name>
    <name type="common">Penicillium decumbens</name>
    <dbReference type="NCBI Taxonomy" id="933388"/>
    <lineage>
        <taxon>Eukaryota</taxon>
        <taxon>Fungi</taxon>
        <taxon>Dikarya</taxon>
        <taxon>Ascomycota</taxon>
        <taxon>Pezizomycotina</taxon>
        <taxon>Eurotiomycetes</taxon>
        <taxon>Eurotiomycetidae</taxon>
        <taxon>Eurotiales</taxon>
        <taxon>Aspergillaceae</taxon>
        <taxon>Penicillium</taxon>
    </lineage>
</organism>
<reference evidence="1 2" key="1">
    <citation type="journal article" date="2013" name="PLoS ONE">
        <title>Genomic and secretomic analyses reveal unique features of the lignocellulolytic enzyme system of Penicillium decumbens.</title>
        <authorList>
            <person name="Liu G."/>
            <person name="Zhang L."/>
            <person name="Wei X."/>
            <person name="Zou G."/>
            <person name="Qin Y."/>
            <person name="Ma L."/>
            <person name="Li J."/>
            <person name="Zheng H."/>
            <person name="Wang S."/>
            <person name="Wang C."/>
            <person name="Xun L."/>
            <person name="Zhao G.-P."/>
            <person name="Zhou Z."/>
            <person name="Qu Y."/>
        </authorList>
    </citation>
    <scope>NUCLEOTIDE SEQUENCE [LARGE SCALE GENOMIC DNA]</scope>
    <source>
        <strain evidence="2">114-2 / CGMCC 5302</strain>
    </source>
</reference>
<sequence length="120" mass="13295">MAKIVCSRPNPERLKCRVWVCLSRKVEWAEVFNYAASIPGANEDCQPINLKTRITTACTQTLLLTDHSYGESPSPVQDPKELRFSGLPRVHASNISVILSGPQSEKVVVGNRNAQSNSWT</sequence>
<dbReference type="HOGENOM" id="CLU_2050435_0_0_1"/>
<evidence type="ECO:0000313" key="2">
    <source>
        <dbReference type="Proteomes" id="UP000019376"/>
    </source>
</evidence>
<dbReference type="EMBL" id="KB644415">
    <property type="protein sequence ID" value="EPS33777.1"/>
    <property type="molecule type" value="Genomic_DNA"/>
</dbReference>
<evidence type="ECO:0000313" key="1">
    <source>
        <dbReference type="EMBL" id="EPS33777.1"/>
    </source>
</evidence>
<proteinExistence type="predicted"/>
<accession>S8BFB0</accession>
<gene>
    <name evidence="1" type="ORF">PDE_08739</name>
</gene>
<name>S8BFB0_PENO1</name>